<dbReference type="InterPro" id="IPR011335">
    <property type="entry name" value="Restrct_endonuc-II-like"/>
</dbReference>
<dbReference type="InterPro" id="IPR041677">
    <property type="entry name" value="DNA2/NAM7_AAA_11"/>
</dbReference>
<feature type="compositionally biased region" description="Pro residues" evidence="1">
    <location>
        <begin position="1720"/>
        <end position="1735"/>
    </location>
</feature>
<evidence type="ECO:0000313" key="6">
    <source>
        <dbReference type="EMBL" id="MBB5062082.1"/>
    </source>
</evidence>
<proteinExistence type="predicted"/>
<dbReference type="InterPro" id="IPR025103">
    <property type="entry name" value="DUF4011"/>
</dbReference>
<dbReference type="Pfam" id="PF13087">
    <property type="entry name" value="AAA_12"/>
    <property type="match status" value="1"/>
</dbReference>
<protein>
    <submittedName>
        <fullName evidence="6">Uncharacterized protein</fullName>
    </submittedName>
</protein>
<dbReference type="InterPro" id="IPR027417">
    <property type="entry name" value="P-loop_NTPase"/>
</dbReference>
<sequence length="1735" mass="191798">MDLQEHPTTAKETSVFESDLPLENKLDRARTDLLDLSARNRLLHVPRSAKNARIIEVIDERSEEIFRLLVGESKTFTFLAGKDNSTTPSESSEEPDEIAELAQPEDDSIDERGVLNRHADTKLQTRLTSKGLQKRLLELYLDANTLEQEQGVNILFLALGMLRWVDPKNAENIRYAPLVLVPVALERGSAAERFKLKCRPEEFASNLSLETYLERIHNLKLPAFEGGDDFNLSAYMAAVAEVIASKPDWSVVPDDVVLGFFSFAKFLMYRDLDPECWPEDRKITAQPLVRGLLSEGFPQAESLLADHASEEDTSVDNLIPLSEMLHIVDCDSSQALAVQDVRRGGNLVIQGPPGTGKSQTIANIIASAVADGKTVLFVAEKMAALDVVKRRLDQAGVGDACLELHSNKANKRELLEELRRTWELGSPRGTIDDALDNSFTSARDQLNSYVNLLHQPRVPSGLTAYQVIGEIVRLRHAGQTPVEFRLLDAPTWDPQQRRERAELLEELSQRIAVIGVPVQHVWRGIGIEQILPHDVERLTARLVKLRENLSSLLDRYTQFAPTLLMEVPQSLHDMISVEETAGSIATSPAVDAAARLLSAQTDGTPKPAWLSTFFTQKSELQQSVTTLSELLKLSVEESTSKSLQQLVAMATHAASLPAYAASLANPAWDNGTERAARLATAASALEEARVAIGSQLSEAVWSADLNNARQVLASHGSSLFRFLNGQWRAANRLVQSYLTGGKSPLEEVLRLLDALSKGQTARTVLLQEDSFGRESFGAAWRGTDTPAKPLHALVDWMHSIAPLASEDREHLRSLAATLNPSESLQGPLQELLRKAVEVQRLPLHLIEPFVAQRVLLTTELEHICQELKLDLTETFGVGTLPELALDLLVERLALWAARSEQLSNWIAYRNRSERARILGLEDLVSRVYNGTLIPAQIVPVFEMAYFEALLSAMAQEHPELGRFDGHLHTRLVESFTAIDKQRIQSAALQVARIHHRRIPQGSGGVGPLGVLRGEMARRRGHMPIRKLMQNAGPAVQALKPVLMMSPLSVAQFLSPGEMMFDLLVMDEASQIQPVDALGAIARCRQVVVVGDERQLPPTKFFAKVTGDASDDDDDTAQVGDIESVLGLFSARGLPQRMLRWHYRSRHQSLIAVSNSQFYENKLLIVPSPYTATAGTGLRFHHLPNGVFDSGGTGANTIEARAVAEAVIHHALEHPHESLGVATFSVRQRRAIQDELEALRRLNPQAESFFTSHPTEPFFLKNLENVQGDERDVIFISVGYGRNAAGVFAMRFGPLGNDGGERRLNVLISRAKRSCEVFSSITDEDIDLERARGRGVFAFKLFLHFARTGHLDMGRTASVDTVQMLFEREVKTALTQHPSFRQGGYQVHEKIGISGLVIDLAIAHPEVPGRYLLGIECDGPSYRRGRWARDRDRISQQVLADQGWILHRLWSPDWLHRPAEQLERVLAAIDHAKVQIVEGTQEAQATNASTRAVPMQLQTIERESVVEISLEPASSVSPSHLYVEASPVCPSPPIELHLTPMKLLSEMVKQIVAVEGPVHTDEVTARIRTAWGLQRTGPRIQAAVEQAIALALREGQVLAEGSFLSSPTCVPRPRDRSHTTSPGLRRPEMICVSEIDAAVLQVIHSNLGARPEELEHSVARLFGFRATSMQMRETIQASVQRLLAQDILQLHSGLLVLPDASLRHRLCSTGGVPERAARPAPQTPCSPSTPSPFPLL</sequence>
<evidence type="ECO:0000256" key="1">
    <source>
        <dbReference type="SAM" id="MobiDB-lite"/>
    </source>
</evidence>
<evidence type="ECO:0000259" key="4">
    <source>
        <dbReference type="Pfam" id="PF13087"/>
    </source>
</evidence>
<feature type="domain" description="DNA2/NAM7 helicase helicase" evidence="3">
    <location>
        <begin position="331"/>
        <end position="394"/>
    </location>
</feature>
<dbReference type="InterPro" id="IPR049468">
    <property type="entry name" value="Restrct_endonuc-II-like_dom"/>
</dbReference>
<feature type="domain" description="DNA2/NAM7 helicase helicase" evidence="3">
    <location>
        <begin position="1059"/>
        <end position="1098"/>
    </location>
</feature>
<dbReference type="GO" id="GO:0004386">
    <property type="term" value="F:helicase activity"/>
    <property type="evidence" value="ECO:0007669"/>
    <property type="project" value="InterPro"/>
</dbReference>
<accession>A0A7W7ZLT1</accession>
<gene>
    <name evidence="6" type="ORF">HDF15_000409</name>
</gene>
<dbReference type="Pfam" id="PF13195">
    <property type="entry name" value="DUF4011"/>
    <property type="match status" value="1"/>
</dbReference>
<dbReference type="InterPro" id="IPR041679">
    <property type="entry name" value="DNA2/NAM7-like_C"/>
</dbReference>
<dbReference type="Proteomes" id="UP000584867">
    <property type="component" value="Unassembled WGS sequence"/>
</dbReference>
<dbReference type="InterPro" id="IPR047187">
    <property type="entry name" value="SF1_C_Upf1"/>
</dbReference>
<dbReference type="PANTHER" id="PTHR10887">
    <property type="entry name" value="DNA2/NAM7 HELICASE FAMILY"/>
    <property type="match status" value="1"/>
</dbReference>
<name>A0A7W7ZLT1_9BACT</name>
<evidence type="ECO:0000313" key="7">
    <source>
        <dbReference type="Proteomes" id="UP000584867"/>
    </source>
</evidence>
<comment type="caution">
    <text evidence="6">The sequence shown here is derived from an EMBL/GenBank/DDBJ whole genome shotgun (WGS) entry which is preliminary data.</text>
</comment>
<evidence type="ECO:0000259" key="5">
    <source>
        <dbReference type="Pfam" id="PF18741"/>
    </source>
</evidence>
<feature type="domain" description="DNA2/NAM7 helicase-like C-terminal" evidence="4">
    <location>
        <begin position="1133"/>
        <end position="1317"/>
    </location>
</feature>
<dbReference type="InterPro" id="IPR045055">
    <property type="entry name" value="DNA2/NAM7-like"/>
</dbReference>
<dbReference type="Gene3D" id="3.40.50.300">
    <property type="entry name" value="P-loop containing nucleotide triphosphate hydrolases"/>
    <property type="match status" value="3"/>
</dbReference>
<feature type="domain" description="DUF3320" evidence="2">
    <location>
        <begin position="1534"/>
        <end position="1581"/>
    </location>
</feature>
<dbReference type="RefSeq" id="WP_260330774.1">
    <property type="nucleotide sequence ID" value="NZ_JACHIO010000002.1"/>
</dbReference>
<dbReference type="FunFam" id="3.40.50.300:FF:002063">
    <property type="entry name" value="DNA helicase related protein"/>
    <property type="match status" value="1"/>
</dbReference>
<dbReference type="InterPro" id="IPR021754">
    <property type="entry name" value="DUF3320"/>
</dbReference>
<dbReference type="Pfam" id="PF11784">
    <property type="entry name" value="DUF3320"/>
    <property type="match status" value="1"/>
</dbReference>
<dbReference type="Gene3D" id="3.40.960.10">
    <property type="entry name" value="VSR Endonuclease"/>
    <property type="match status" value="1"/>
</dbReference>
<reference evidence="6 7" key="1">
    <citation type="submission" date="2020-08" db="EMBL/GenBank/DDBJ databases">
        <title>Genomic Encyclopedia of Type Strains, Phase IV (KMG-V): Genome sequencing to study the core and pangenomes of soil and plant-associated prokaryotes.</title>
        <authorList>
            <person name="Whitman W."/>
        </authorList>
    </citation>
    <scope>NUCLEOTIDE SEQUENCE [LARGE SCALE GENOMIC DNA]</scope>
    <source>
        <strain evidence="6 7">X5P3</strain>
    </source>
</reference>
<dbReference type="Pfam" id="PF18741">
    <property type="entry name" value="MTES_1575"/>
    <property type="match status" value="1"/>
</dbReference>
<feature type="domain" description="Restriction endonuclease type II-like" evidence="5">
    <location>
        <begin position="1365"/>
        <end position="1468"/>
    </location>
</feature>
<dbReference type="EMBL" id="JACHIO010000002">
    <property type="protein sequence ID" value="MBB5062082.1"/>
    <property type="molecule type" value="Genomic_DNA"/>
</dbReference>
<organism evidence="6 7">
    <name type="scientific">Granulicella mallensis</name>
    <dbReference type="NCBI Taxonomy" id="940614"/>
    <lineage>
        <taxon>Bacteria</taxon>
        <taxon>Pseudomonadati</taxon>
        <taxon>Acidobacteriota</taxon>
        <taxon>Terriglobia</taxon>
        <taxon>Terriglobales</taxon>
        <taxon>Acidobacteriaceae</taxon>
        <taxon>Granulicella</taxon>
    </lineage>
</organism>
<dbReference type="SUPFAM" id="SSF52980">
    <property type="entry name" value="Restriction endonuclease-like"/>
    <property type="match status" value="1"/>
</dbReference>
<evidence type="ECO:0000259" key="3">
    <source>
        <dbReference type="Pfam" id="PF13086"/>
    </source>
</evidence>
<dbReference type="PANTHER" id="PTHR10887:SF530">
    <property type="entry name" value="SUPERFAMILY I DNA HELICASES"/>
    <property type="match status" value="1"/>
</dbReference>
<dbReference type="CDD" id="cd18808">
    <property type="entry name" value="SF1_C_Upf1"/>
    <property type="match status" value="1"/>
</dbReference>
<evidence type="ECO:0000259" key="2">
    <source>
        <dbReference type="Pfam" id="PF11784"/>
    </source>
</evidence>
<feature type="region of interest" description="Disordered" evidence="1">
    <location>
        <begin position="1710"/>
        <end position="1735"/>
    </location>
</feature>
<dbReference type="Pfam" id="PF13086">
    <property type="entry name" value="AAA_11"/>
    <property type="match status" value="2"/>
</dbReference>
<dbReference type="SUPFAM" id="SSF52540">
    <property type="entry name" value="P-loop containing nucleoside triphosphate hydrolases"/>
    <property type="match status" value="1"/>
</dbReference>